<evidence type="ECO:0000256" key="4">
    <source>
        <dbReference type="ARBA" id="ARBA00022777"/>
    </source>
</evidence>
<dbReference type="PROSITE" id="PS50011">
    <property type="entry name" value="PROTEIN_KINASE_DOM"/>
    <property type="match status" value="1"/>
</dbReference>
<dbReference type="PANTHER" id="PTHR24058">
    <property type="entry name" value="DUAL SPECIFICITY PROTEIN KINASE"/>
    <property type="match status" value="1"/>
</dbReference>
<evidence type="ECO:0000256" key="3">
    <source>
        <dbReference type="ARBA" id="ARBA00022741"/>
    </source>
</evidence>
<evidence type="ECO:0000313" key="7">
    <source>
        <dbReference type="EnsemblMetazoa" id="CJA40922.1"/>
    </source>
</evidence>
<evidence type="ECO:0000256" key="5">
    <source>
        <dbReference type="ARBA" id="ARBA00022840"/>
    </source>
</evidence>
<evidence type="ECO:0000256" key="2">
    <source>
        <dbReference type="ARBA" id="ARBA00022679"/>
    </source>
</evidence>
<keyword evidence="8" id="KW-1185">Reference proteome</keyword>
<keyword evidence="1" id="KW-0723">Serine/threonine-protein kinase</keyword>
<dbReference type="InterPro" id="IPR011009">
    <property type="entry name" value="Kinase-like_dom_sf"/>
</dbReference>
<keyword evidence="4" id="KW-0418">Kinase</keyword>
<dbReference type="AlphaFoldDB" id="A0A8R1EUT3"/>
<organism evidence="7 8">
    <name type="scientific">Caenorhabditis japonica</name>
    <dbReference type="NCBI Taxonomy" id="281687"/>
    <lineage>
        <taxon>Eukaryota</taxon>
        <taxon>Metazoa</taxon>
        <taxon>Ecdysozoa</taxon>
        <taxon>Nematoda</taxon>
        <taxon>Chromadorea</taxon>
        <taxon>Rhabditida</taxon>
        <taxon>Rhabditina</taxon>
        <taxon>Rhabditomorpha</taxon>
        <taxon>Rhabditoidea</taxon>
        <taxon>Rhabditidae</taxon>
        <taxon>Peloderinae</taxon>
        <taxon>Caenorhabditis</taxon>
    </lineage>
</organism>
<evidence type="ECO:0000313" key="8">
    <source>
        <dbReference type="Proteomes" id="UP000005237"/>
    </source>
</evidence>
<accession>A0A8R1EUT3</accession>
<evidence type="ECO:0000256" key="1">
    <source>
        <dbReference type="ARBA" id="ARBA00022527"/>
    </source>
</evidence>
<feature type="domain" description="Protein kinase" evidence="6">
    <location>
        <begin position="1"/>
        <end position="130"/>
    </location>
</feature>
<evidence type="ECO:0000259" key="6">
    <source>
        <dbReference type="PROSITE" id="PS50011"/>
    </source>
</evidence>
<dbReference type="InterPro" id="IPR050494">
    <property type="entry name" value="Ser_Thr_dual-spec_kinase"/>
</dbReference>
<keyword evidence="2" id="KW-0808">Transferase</keyword>
<dbReference type="SUPFAM" id="SSF56112">
    <property type="entry name" value="Protein kinase-like (PK-like)"/>
    <property type="match status" value="1"/>
</dbReference>
<dbReference type="Pfam" id="PF00069">
    <property type="entry name" value="Pkinase"/>
    <property type="match status" value="1"/>
</dbReference>
<dbReference type="GO" id="GO:0005524">
    <property type="term" value="F:ATP binding"/>
    <property type="evidence" value="ECO:0007669"/>
    <property type="project" value="UniProtKB-KW"/>
</dbReference>
<dbReference type="EnsemblMetazoa" id="CJA40922.1">
    <property type="protein sequence ID" value="CJA40922.1"/>
    <property type="gene ID" value="WBGene00216770"/>
</dbReference>
<keyword evidence="5" id="KW-0067">ATP-binding</keyword>
<dbReference type="Gene3D" id="1.10.510.10">
    <property type="entry name" value="Transferase(Phosphotransferase) domain 1"/>
    <property type="match status" value="1"/>
</dbReference>
<reference evidence="7" key="2">
    <citation type="submission" date="2022-06" db="UniProtKB">
        <authorList>
            <consortium name="EnsemblMetazoa"/>
        </authorList>
    </citation>
    <scope>IDENTIFICATION</scope>
    <source>
        <strain evidence="7">DF5081</strain>
    </source>
</reference>
<name>A0A8R1EUT3_CAEJA</name>
<protein>
    <submittedName>
        <fullName evidence="7">Protein kinase domain-containing protein</fullName>
    </submittedName>
</protein>
<reference evidence="8" key="1">
    <citation type="submission" date="2010-08" db="EMBL/GenBank/DDBJ databases">
        <authorList>
            <consortium name="Caenorhabditis japonica Sequencing Consortium"/>
            <person name="Wilson R.K."/>
        </authorList>
    </citation>
    <scope>NUCLEOTIDE SEQUENCE [LARGE SCALE GENOMIC DNA]</scope>
    <source>
        <strain evidence="8">DF5081</strain>
    </source>
</reference>
<dbReference type="Proteomes" id="UP000005237">
    <property type="component" value="Unassembled WGS sequence"/>
</dbReference>
<dbReference type="GO" id="GO:0004674">
    <property type="term" value="F:protein serine/threonine kinase activity"/>
    <property type="evidence" value="ECO:0007669"/>
    <property type="project" value="UniProtKB-KW"/>
</dbReference>
<keyword evidence="3" id="KW-0547">Nucleotide-binding</keyword>
<dbReference type="InterPro" id="IPR000719">
    <property type="entry name" value="Prot_kinase_dom"/>
</dbReference>
<sequence>IKPDNILVNESKLTLKLCDFGSAGRVNEQELAPYLVSRFYRAPEIMLGVRHDYAIDLWSVAVTLYEVYTGKIMFPGRSNNHMLKLFTDVKGKYPNRLVRKSQFKDQHFDVNCNLLYHEVDKVTQRDKVCQ</sequence>
<dbReference type="PANTHER" id="PTHR24058:SF103">
    <property type="entry name" value="SERINE_THREONINE-PROTEIN KINASE PRP4 HOMOLOG"/>
    <property type="match status" value="1"/>
</dbReference>
<proteinExistence type="predicted"/>